<dbReference type="PANTHER" id="PTHR45947:SF3">
    <property type="entry name" value="SULFOQUINOVOSYL TRANSFERASE SQD2"/>
    <property type="match status" value="1"/>
</dbReference>
<comment type="caution">
    <text evidence="3">The sequence shown here is derived from an EMBL/GenBank/DDBJ whole genome shotgun (WGS) entry which is preliminary data.</text>
</comment>
<keyword evidence="3" id="KW-0808">Transferase</keyword>
<evidence type="ECO:0000259" key="1">
    <source>
        <dbReference type="Pfam" id="PF00534"/>
    </source>
</evidence>
<dbReference type="GO" id="GO:0016757">
    <property type="term" value="F:glycosyltransferase activity"/>
    <property type="evidence" value="ECO:0007669"/>
    <property type="project" value="InterPro"/>
</dbReference>
<dbReference type="PANTHER" id="PTHR45947">
    <property type="entry name" value="SULFOQUINOVOSYL TRANSFERASE SQD2"/>
    <property type="match status" value="1"/>
</dbReference>
<dbReference type="InterPro" id="IPR028098">
    <property type="entry name" value="Glyco_trans_4-like_N"/>
</dbReference>
<dbReference type="SUPFAM" id="SSF53756">
    <property type="entry name" value="UDP-Glycosyltransferase/glycogen phosphorylase"/>
    <property type="match status" value="1"/>
</dbReference>
<evidence type="ECO:0000259" key="2">
    <source>
        <dbReference type="Pfam" id="PF13439"/>
    </source>
</evidence>
<dbReference type="InterPro" id="IPR001296">
    <property type="entry name" value="Glyco_trans_1"/>
</dbReference>
<dbReference type="Proteomes" id="UP000033999">
    <property type="component" value="Unassembled WGS sequence"/>
</dbReference>
<feature type="domain" description="Glycosyltransferase subfamily 4-like N-terminal" evidence="2">
    <location>
        <begin position="15"/>
        <end position="187"/>
    </location>
</feature>
<protein>
    <submittedName>
        <fullName evidence="3">Glycosyltransferase</fullName>
    </submittedName>
</protein>
<name>A0A0G1MDR4_9BACT</name>
<proteinExistence type="predicted"/>
<feature type="domain" description="Glycosyl transferase family 1" evidence="1">
    <location>
        <begin position="195"/>
        <end position="347"/>
    </location>
</feature>
<dbReference type="AlphaFoldDB" id="A0A0G1MDR4"/>
<gene>
    <name evidence="3" type="ORF">UX10_C0034G0005</name>
</gene>
<evidence type="ECO:0000313" key="4">
    <source>
        <dbReference type="Proteomes" id="UP000033999"/>
    </source>
</evidence>
<organism evidence="3 4">
    <name type="scientific">Candidatus Magasanikbacteria bacterium GW2011_GWA2_45_39</name>
    <dbReference type="NCBI Taxonomy" id="1619041"/>
    <lineage>
        <taxon>Bacteria</taxon>
        <taxon>Candidatus Magasanikiibacteriota</taxon>
    </lineage>
</organism>
<reference evidence="3 4" key="1">
    <citation type="journal article" date="2015" name="Nature">
        <title>rRNA introns, odd ribosomes, and small enigmatic genomes across a large radiation of phyla.</title>
        <authorList>
            <person name="Brown C.T."/>
            <person name="Hug L.A."/>
            <person name="Thomas B.C."/>
            <person name="Sharon I."/>
            <person name="Castelle C.J."/>
            <person name="Singh A."/>
            <person name="Wilkins M.J."/>
            <person name="Williams K.H."/>
            <person name="Banfield J.F."/>
        </authorList>
    </citation>
    <scope>NUCLEOTIDE SEQUENCE [LARGE SCALE GENOMIC DNA]</scope>
</reference>
<evidence type="ECO:0000313" key="3">
    <source>
        <dbReference type="EMBL" id="KKU06389.1"/>
    </source>
</evidence>
<dbReference type="Pfam" id="PF00534">
    <property type="entry name" value="Glycos_transf_1"/>
    <property type="match status" value="1"/>
</dbReference>
<dbReference type="CDD" id="cd03801">
    <property type="entry name" value="GT4_PimA-like"/>
    <property type="match status" value="1"/>
</dbReference>
<dbReference type="InterPro" id="IPR050194">
    <property type="entry name" value="Glycosyltransferase_grp1"/>
</dbReference>
<accession>A0A0G1MDR4</accession>
<dbReference type="Pfam" id="PF13439">
    <property type="entry name" value="Glyco_transf_4"/>
    <property type="match status" value="1"/>
</dbReference>
<dbReference type="EMBL" id="LCKX01000034">
    <property type="protein sequence ID" value="KKU06389.1"/>
    <property type="molecule type" value="Genomic_DNA"/>
</dbReference>
<sequence>MRVLIAADIFPPESGGPATYAVQLANGLVAQCIEVVIVSLNSDPDRSVLDKKVKLFRVVTRFKLFRYAHFMVLLFWHAWKSDKIYAMGPVNAGLPAWIIARLLNKKFVVKVVGDYAWEQGQVRGLVKDSVDEFQEKKYTGKIGRLKKIEREVVRNADCVIVPSKYLAAIVKGWGVSSEKIKVIYNAVKFQAVDPVKKPSDERWIVSVGRLVPWKGMQGLIEIMPEILEKHPNTRLKIIGDGPEMENLKSKIKDLHMETVVQLHGNLSRTETLAHIHAADLFVLNSGYEGLSHVILEALGFNVPVLASASGGNDEIIISGKTGELFQYSDKGVILKQIIHFLGSGITNNPWSQLDRGEFFKRFEPSTMIEETKKTLESV</sequence>
<dbReference type="Gene3D" id="3.40.50.2000">
    <property type="entry name" value="Glycogen Phosphorylase B"/>
    <property type="match status" value="2"/>
</dbReference>